<keyword evidence="1" id="KW-1133">Transmembrane helix</keyword>
<dbReference type="AlphaFoldDB" id="A0A814W7Z8"/>
<keyword evidence="4" id="KW-1185">Reference proteome</keyword>
<organism evidence="2 4">
    <name type="scientific">Didymodactylos carnosus</name>
    <dbReference type="NCBI Taxonomy" id="1234261"/>
    <lineage>
        <taxon>Eukaryota</taxon>
        <taxon>Metazoa</taxon>
        <taxon>Spiralia</taxon>
        <taxon>Gnathifera</taxon>
        <taxon>Rotifera</taxon>
        <taxon>Eurotatoria</taxon>
        <taxon>Bdelloidea</taxon>
        <taxon>Philodinida</taxon>
        <taxon>Philodinidae</taxon>
        <taxon>Didymodactylos</taxon>
    </lineage>
</organism>
<gene>
    <name evidence="2" type="ORF">GPM918_LOCUS23597</name>
    <name evidence="3" type="ORF">SRO942_LOCUS23596</name>
</gene>
<accession>A0A814W7Z8</accession>
<comment type="caution">
    <text evidence="2">The sequence shown here is derived from an EMBL/GenBank/DDBJ whole genome shotgun (WGS) entry which is preliminary data.</text>
</comment>
<proteinExistence type="predicted"/>
<name>A0A814W7Z8_9BILA</name>
<dbReference type="Proteomes" id="UP000663829">
    <property type="component" value="Unassembled WGS sequence"/>
</dbReference>
<keyword evidence="1" id="KW-0812">Transmembrane</keyword>
<dbReference type="EMBL" id="CAJOBC010008489">
    <property type="protein sequence ID" value="CAF3963176.1"/>
    <property type="molecule type" value="Genomic_DNA"/>
</dbReference>
<sequence>MNNKISFAKKTLSSSLSEFISTLSYTINQTINDHSLVVSYPSRYRRQTTSLSNFLKIVGPKEIVLAFIGDNVLIDLNDQIFPTVDELPPRYRMKFAWYNSTNNLEYQILNGSMTLIPLIESNYTAIFSISKSERNNHILVHMKNVRREDSLRKFMFYYSETNTSTLEKPGEPRRIILMDYTTNFFSPQSVYINQNLLLNVTIILYGGHQTMQGDANININMNHKNSSPECASIRPVDTLIKNEFYDSHPTNPFTLPIQTKYFYFSYPIYNGAGNMLPCFENMDIQINIIVQHAPKNLKTKTINLRLLNRPLSIFHSTWTNGSVFTYDSNSLTIWPCGGIGMKNITFNWTLTTSNNCLNNIVWSDVGEQLIVNTSSLNSLTSSTATFCCLATYLNQTLLNYFTINIRNNNTQVTGTSNSNQTSAIVTTGTTLITIVTSSVPLNFDSNKILPPNLKIATIIATILAMLVLLGFLVYATYRLRYEFVERNLDHDVLYIHEYIHSQDCALYNTNPNDNVAVLQIQNSSKLILDKMATSTSV</sequence>
<evidence type="ECO:0000313" key="2">
    <source>
        <dbReference type="EMBL" id="CAF1198545.1"/>
    </source>
</evidence>
<dbReference type="EMBL" id="CAJNOQ010008488">
    <property type="protein sequence ID" value="CAF1198545.1"/>
    <property type="molecule type" value="Genomic_DNA"/>
</dbReference>
<reference evidence="2" key="1">
    <citation type="submission" date="2021-02" db="EMBL/GenBank/DDBJ databases">
        <authorList>
            <person name="Nowell W R."/>
        </authorList>
    </citation>
    <scope>NUCLEOTIDE SEQUENCE</scope>
</reference>
<evidence type="ECO:0000313" key="3">
    <source>
        <dbReference type="EMBL" id="CAF3963176.1"/>
    </source>
</evidence>
<evidence type="ECO:0000256" key="1">
    <source>
        <dbReference type="SAM" id="Phobius"/>
    </source>
</evidence>
<dbReference type="Proteomes" id="UP000681722">
    <property type="component" value="Unassembled WGS sequence"/>
</dbReference>
<evidence type="ECO:0000313" key="4">
    <source>
        <dbReference type="Proteomes" id="UP000663829"/>
    </source>
</evidence>
<feature type="transmembrane region" description="Helical" evidence="1">
    <location>
        <begin position="455"/>
        <end position="477"/>
    </location>
</feature>
<keyword evidence="1" id="KW-0472">Membrane</keyword>
<protein>
    <submittedName>
        <fullName evidence="2">Uncharacterized protein</fullName>
    </submittedName>
</protein>